<dbReference type="Proteomes" id="UP000812966">
    <property type="component" value="Unassembled WGS sequence"/>
</dbReference>
<dbReference type="PANTHER" id="PTHR28090">
    <property type="entry name" value="PROTEIN ROT1"/>
    <property type="match status" value="1"/>
</dbReference>
<keyword evidence="4" id="KW-1185">Reference proteome</keyword>
<comment type="similarity">
    <text evidence="1">Belongs to the ROT1 family.</text>
</comment>
<comment type="caution">
    <text evidence="3">The sequence shown here is derived from an EMBL/GenBank/DDBJ whole genome shotgun (WGS) entry which is preliminary data.</text>
</comment>
<keyword evidence="2" id="KW-0732">Signal</keyword>
<dbReference type="InterPro" id="IPR019623">
    <property type="entry name" value="Rot1"/>
</dbReference>
<dbReference type="GO" id="GO:0005789">
    <property type="term" value="C:endoplasmic reticulum membrane"/>
    <property type="evidence" value="ECO:0007669"/>
    <property type="project" value="UniProtKB-SubCell"/>
</dbReference>
<comment type="subcellular location">
    <subcellularLocation>
        <location evidence="1">Endoplasmic reticulum membrane</location>
    </subcellularLocation>
</comment>
<gene>
    <name evidence="3" type="ORF">FFLO_04726</name>
</gene>
<dbReference type="GO" id="GO:0006458">
    <property type="term" value="P:'de novo' protein folding"/>
    <property type="evidence" value="ECO:0007669"/>
    <property type="project" value="InterPro"/>
</dbReference>
<evidence type="ECO:0000256" key="1">
    <source>
        <dbReference type="PIRNR" id="PIRNR017290"/>
    </source>
</evidence>
<organism evidence="3 4">
    <name type="scientific">Filobasidium floriforme</name>
    <dbReference type="NCBI Taxonomy" id="5210"/>
    <lineage>
        <taxon>Eukaryota</taxon>
        <taxon>Fungi</taxon>
        <taxon>Dikarya</taxon>
        <taxon>Basidiomycota</taxon>
        <taxon>Agaricomycotina</taxon>
        <taxon>Tremellomycetes</taxon>
        <taxon>Filobasidiales</taxon>
        <taxon>Filobasidiaceae</taxon>
        <taxon>Filobasidium</taxon>
    </lineage>
</organism>
<accession>A0A8K0NPL9</accession>
<dbReference type="EMBL" id="JABELV010000105">
    <property type="protein sequence ID" value="KAG7530903.1"/>
    <property type="molecule type" value="Genomic_DNA"/>
</dbReference>
<dbReference type="PIRSF" id="PIRSF017290">
    <property type="entry name" value="ROT1_prd"/>
    <property type="match status" value="1"/>
</dbReference>
<comment type="function">
    <text evidence="1">Required for normal levels of the cell wall 1,6-beta-glucan. Involved in a protein folding machinery chaperoning proteins acting in various physiological processes including cell wall synthesis and lysis of autophagic bodies.</text>
</comment>
<protein>
    <recommendedName>
        <fullName evidence="1">Protein ROT1</fullName>
    </recommendedName>
</protein>
<feature type="signal peptide" evidence="2">
    <location>
        <begin position="1"/>
        <end position="25"/>
    </location>
</feature>
<reference evidence="3" key="1">
    <citation type="submission" date="2020-04" db="EMBL/GenBank/DDBJ databases">
        <title>Analysis of mating type loci in Filobasidium floriforme.</title>
        <authorList>
            <person name="Nowrousian M."/>
        </authorList>
    </citation>
    <scope>NUCLEOTIDE SEQUENCE</scope>
    <source>
        <strain evidence="3">CBS 6242</strain>
    </source>
</reference>
<name>A0A8K0NPL9_9TREE</name>
<dbReference type="Pfam" id="PF10681">
    <property type="entry name" value="Rot1"/>
    <property type="match status" value="1"/>
</dbReference>
<dbReference type="PANTHER" id="PTHR28090:SF2">
    <property type="entry name" value="PROTEIN ROT1"/>
    <property type="match status" value="1"/>
</dbReference>
<keyword evidence="1" id="KW-0256">Endoplasmic reticulum</keyword>
<proteinExistence type="inferred from homology"/>
<sequence length="252" mass="27055">MFSPINTILTASLLTLTTLTSVVKAQGDLSALNNITSLTGTWSSGSGGVQTGGSFCNPQNFSFTYPTTTGISYSFTDDGHFEEAQYRYNANPADPRCITAFILWQHGRYQLNNNGSLSLFPFSADGRIQVQDPCAAVTNLITYYDQMVMFQDWGIQVDSIKASYALQLNAFDGKPLPPLYLVANPPNMLPTVILTGVNATGQASKRSLDEDEEVEKLQKRSGAISERGVGSVQAVAGLIGAGLLMMTGLMGL</sequence>
<dbReference type="GO" id="GO:0051082">
    <property type="term" value="F:unfolded protein binding"/>
    <property type="evidence" value="ECO:0007669"/>
    <property type="project" value="TreeGrafter"/>
</dbReference>
<feature type="chain" id="PRO_5035469720" description="Protein ROT1" evidence="2">
    <location>
        <begin position="26"/>
        <end position="252"/>
    </location>
</feature>
<keyword evidence="1" id="KW-0472">Membrane</keyword>
<evidence type="ECO:0000256" key="2">
    <source>
        <dbReference type="SAM" id="SignalP"/>
    </source>
</evidence>
<evidence type="ECO:0000313" key="4">
    <source>
        <dbReference type="Proteomes" id="UP000812966"/>
    </source>
</evidence>
<dbReference type="AlphaFoldDB" id="A0A8K0NPL9"/>
<evidence type="ECO:0000313" key="3">
    <source>
        <dbReference type="EMBL" id="KAG7530903.1"/>
    </source>
</evidence>